<evidence type="ECO:0000313" key="2">
    <source>
        <dbReference type="Proteomes" id="UP000256970"/>
    </source>
</evidence>
<reference evidence="1 2" key="1">
    <citation type="submission" date="2016-10" db="EMBL/GenBank/DDBJ databases">
        <authorList>
            <person name="Cai Z."/>
        </authorList>
    </citation>
    <scope>NUCLEOTIDE SEQUENCE [LARGE SCALE GENOMIC DNA]</scope>
</reference>
<proteinExistence type="predicted"/>
<dbReference type="Proteomes" id="UP000256970">
    <property type="component" value="Unassembled WGS sequence"/>
</dbReference>
<dbReference type="AlphaFoldDB" id="A0A383WLH2"/>
<protein>
    <submittedName>
        <fullName evidence="1">Uncharacterized protein</fullName>
    </submittedName>
</protein>
<keyword evidence="2" id="KW-1185">Reference proteome</keyword>
<evidence type="ECO:0000313" key="1">
    <source>
        <dbReference type="EMBL" id="SZX77974.1"/>
    </source>
</evidence>
<accession>A0A383WLH2</accession>
<name>A0A383WLH2_TETOB</name>
<organism evidence="1 2">
    <name type="scientific">Tetradesmus obliquus</name>
    <name type="common">Green alga</name>
    <name type="synonym">Acutodesmus obliquus</name>
    <dbReference type="NCBI Taxonomy" id="3088"/>
    <lineage>
        <taxon>Eukaryota</taxon>
        <taxon>Viridiplantae</taxon>
        <taxon>Chlorophyta</taxon>
        <taxon>core chlorophytes</taxon>
        <taxon>Chlorophyceae</taxon>
        <taxon>CS clade</taxon>
        <taxon>Sphaeropleales</taxon>
        <taxon>Scenedesmaceae</taxon>
        <taxon>Tetradesmus</taxon>
    </lineage>
</organism>
<dbReference type="EMBL" id="FNXT01001298">
    <property type="protein sequence ID" value="SZX77974.1"/>
    <property type="molecule type" value="Genomic_DNA"/>
</dbReference>
<sequence>MPAERMGAAYLACGSGCRCKPVHLEFSKTANTGIAATEVSLHPRCLVSVTIQVNTTTGGDEFAVTGVAVVPFSTAAPVSRLGQLNFNASRAEGDQLPFRWP</sequence>
<gene>
    <name evidence="1" type="ORF">BQ4739_LOCUS18305</name>
</gene>